<dbReference type="PANTHER" id="PTHR11679">
    <property type="entry name" value="VESICLE PROTEIN SORTING-ASSOCIATED"/>
    <property type="match status" value="1"/>
</dbReference>
<gene>
    <name evidence="2" type="ORF">BSTOLATCC_MIC36440</name>
</gene>
<dbReference type="SUPFAM" id="SSF56815">
    <property type="entry name" value="Sec1/munc18-like (SM) proteins"/>
    <property type="match status" value="1"/>
</dbReference>
<sequence length="609" mass="69698">MESENSLYSCLRDRILNDLLEDICRRAPYLAMIVDKTSISFLSGAVTVLDLTERGISVIEQLEKTRMPMPDIEALYFVTPTDKVVKHIAEDFSSRVATYRTAHLCFTSSLSDWQLTYLAASPIMPFIRTLKEVNCEFRVCGLDAFSLEENHFMGPLYLSESLIDRQTAILALAKKLANLCAMLKEFPYVCYQSLSPQAEELAIELEQQIGIVYRKIPDLQFNENRSTLVILDRKFDLSTPLYHDVHYEPMTRDILGVSMDGRVKYESVDNENTVSNKDATLNELDNIWTKLRYDEVDDAQGTLVDDLNEFRNRNRDVEAAANQEALNIKQVARVVGGLSEYNEYMARFAVHRYLIDLLLKRFVDDGLNDVSEIEQILLTGVDSNRNWIKPGKIVPRVVQKMRQITDEEDRLRLALLTVICLELKEKHRKMVTDLLQTKHIFLISKLGYLGIQPQTSNRKTLYRDEENLREIVKKMKPIEKVYNYYQPKLRNIIRAALDNQLDPSNFIFGKAAPPNLQGFEGPISVGTSLRKKPAQLKSARGRKRIIIFILGGLSYAEVCLIKEFQNDAQVILGGNKIMAPLDFMEEISSIERKSGYDNGVDPRDVNLQV</sequence>
<dbReference type="InterPro" id="IPR043154">
    <property type="entry name" value="Sec-1-like_dom1"/>
</dbReference>
<reference evidence="2" key="1">
    <citation type="submission" date="2021-09" db="EMBL/GenBank/DDBJ databases">
        <authorList>
            <consortium name="AG Swart"/>
            <person name="Singh M."/>
            <person name="Singh A."/>
            <person name="Seah K."/>
            <person name="Emmerich C."/>
        </authorList>
    </citation>
    <scope>NUCLEOTIDE SEQUENCE</scope>
    <source>
        <strain evidence="2">ATCC30299</strain>
    </source>
</reference>
<dbReference type="AlphaFoldDB" id="A0AAU9J901"/>
<proteinExistence type="inferred from homology"/>
<dbReference type="Pfam" id="PF00995">
    <property type="entry name" value="Sec1"/>
    <property type="match status" value="1"/>
</dbReference>
<evidence type="ECO:0000256" key="1">
    <source>
        <dbReference type="ARBA" id="ARBA00009884"/>
    </source>
</evidence>
<comment type="similarity">
    <text evidence="1">Belongs to the STXBP/unc-18/SEC1 family.</text>
</comment>
<dbReference type="GO" id="GO:0016192">
    <property type="term" value="P:vesicle-mediated transport"/>
    <property type="evidence" value="ECO:0007669"/>
    <property type="project" value="InterPro"/>
</dbReference>
<protein>
    <submittedName>
        <fullName evidence="2">Uncharacterized protein</fullName>
    </submittedName>
</protein>
<dbReference type="EMBL" id="CAJZBQ010000036">
    <property type="protein sequence ID" value="CAG9324654.1"/>
    <property type="molecule type" value="Genomic_DNA"/>
</dbReference>
<evidence type="ECO:0000313" key="2">
    <source>
        <dbReference type="EMBL" id="CAG9324654.1"/>
    </source>
</evidence>
<evidence type="ECO:0000313" key="3">
    <source>
        <dbReference type="Proteomes" id="UP001162131"/>
    </source>
</evidence>
<dbReference type="Gene3D" id="1.25.40.60">
    <property type="match status" value="1"/>
</dbReference>
<name>A0AAU9J901_9CILI</name>
<dbReference type="InterPro" id="IPR043127">
    <property type="entry name" value="Sec-1-like_dom3a"/>
</dbReference>
<dbReference type="PIRSF" id="PIRSF005715">
    <property type="entry name" value="VPS45_Sec1"/>
    <property type="match status" value="1"/>
</dbReference>
<dbReference type="InterPro" id="IPR036045">
    <property type="entry name" value="Sec1-like_sf"/>
</dbReference>
<keyword evidence="3" id="KW-1185">Reference proteome</keyword>
<dbReference type="Gene3D" id="3.90.830.10">
    <property type="entry name" value="Syntaxin Binding Protein 1, Chain A, domain 2"/>
    <property type="match status" value="1"/>
</dbReference>
<dbReference type="Gene3D" id="3.40.50.2060">
    <property type="match status" value="1"/>
</dbReference>
<organism evidence="2 3">
    <name type="scientific">Blepharisma stoltei</name>
    <dbReference type="NCBI Taxonomy" id="1481888"/>
    <lineage>
        <taxon>Eukaryota</taxon>
        <taxon>Sar</taxon>
        <taxon>Alveolata</taxon>
        <taxon>Ciliophora</taxon>
        <taxon>Postciliodesmatophora</taxon>
        <taxon>Heterotrichea</taxon>
        <taxon>Heterotrichida</taxon>
        <taxon>Blepharismidae</taxon>
        <taxon>Blepharisma</taxon>
    </lineage>
</organism>
<dbReference type="InterPro" id="IPR027482">
    <property type="entry name" value="Sec1-like_dom2"/>
</dbReference>
<comment type="caution">
    <text evidence="2">The sequence shown here is derived from an EMBL/GenBank/DDBJ whole genome shotgun (WGS) entry which is preliminary data.</text>
</comment>
<accession>A0AAU9J901</accession>
<dbReference type="Proteomes" id="UP001162131">
    <property type="component" value="Unassembled WGS sequence"/>
</dbReference>
<dbReference type="Gene3D" id="3.40.50.1910">
    <property type="match status" value="1"/>
</dbReference>
<dbReference type="InterPro" id="IPR001619">
    <property type="entry name" value="Sec1-like"/>
</dbReference>